<feature type="domain" description="C3HC-type" evidence="4">
    <location>
        <begin position="101"/>
        <end position="269"/>
    </location>
</feature>
<proteinExistence type="predicted"/>
<evidence type="ECO:0000313" key="5">
    <source>
        <dbReference type="EMBL" id="KAG7664890.1"/>
    </source>
</evidence>
<evidence type="ECO:0000256" key="1">
    <source>
        <dbReference type="ARBA" id="ARBA00004123"/>
    </source>
</evidence>
<name>A0A8J5QQR9_9ASCO</name>
<keyword evidence="2" id="KW-0539">Nucleus</keyword>
<dbReference type="OrthoDB" id="3987180at2759"/>
<gene>
    <name evidence="5" type="ORF">J8A68_001583</name>
</gene>
<keyword evidence="6" id="KW-1185">Reference proteome</keyword>
<dbReference type="GO" id="GO:0005634">
    <property type="term" value="C:nucleus"/>
    <property type="evidence" value="ECO:0007669"/>
    <property type="project" value="UniProtKB-SubCell"/>
</dbReference>
<protein>
    <recommendedName>
        <fullName evidence="4">C3HC-type domain-containing protein</fullName>
    </recommendedName>
</protein>
<dbReference type="GO" id="GO:0008270">
    <property type="term" value="F:zinc ion binding"/>
    <property type="evidence" value="ECO:0007669"/>
    <property type="project" value="InterPro"/>
</dbReference>
<dbReference type="EMBL" id="JAGSYN010000059">
    <property type="protein sequence ID" value="KAG7664890.1"/>
    <property type="molecule type" value="Genomic_DNA"/>
</dbReference>
<dbReference type="Pfam" id="PF07967">
    <property type="entry name" value="zf-C3HC"/>
    <property type="match status" value="1"/>
</dbReference>
<dbReference type="Proteomes" id="UP000694255">
    <property type="component" value="Unassembled WGS sequence"/>
</dbReference>
<dbReference type="InterPro" id="IPR012935">
    <property type="entry name" value="NuBaID_N"/>
</dbReference>
<sequence length="511" mass="59342">MEEERFSLDTIQSSTSQVLQECLDIFQSPIHQQYIHSPINNSQSYNNHPDIQYFQKVKHKNHFTYHKSKSSHSSPHLRTGSTGNIDKIQSSNRISPAIFDPYNLDALLNRLHTFNVLSWQIPDIPNTPHQLNELKCARNGWKCVSLSPNETTKNHLMCTNCNQQLILNFFEHHQYPQHHIYHPTTTFNYEFLTDDVNIEDTTNLHQKLIQKYIIQIESTGHAPDCSWKNFETPLDGVYYPRHYLPQTNEFLISQYLKNLKSLTDNSTLLQQFADDALDQTYLSHSINQPPSDPRLISISNEWLIARYFKQDKENSALLLQYTPAWIYEMAIYGWTLYAQRYAQDVILLLACNMCNSRVFLNTVPKEHVGNLPPSTKILPSVKYPITQMTQVDESEFDSEESISSSVVVGETGVGCEKKFNPIDKHEHKCWCPYRYDESLVDYIWCMILQSGSNIGLNGEFINHDKMIIENISSRMMNNNNNGTGMKRKKSFSVNDGLERLQKLRKLYLIDD</sequence>
<dbReference type="AlphaFoldDB" id="A0A8J5QQR9"/>
<reference evidence="5 6" key="1">
    <citation type="journal article" date="2021" name="DNA Res.">
        <title>Genome analysis of Candida subhashii reveals its hybrid nature and dual mitochondrial genome conformations.</title>
        <authorList>
            <person name="Mixao V."/>
            <person name="Hegedusova E."/>
            <person name="Saus E."/>
            <person name="Pryszcz L.P."/>
            <person name="Cillingova A."/>
            <person name="Nosek J."/>
            <person name="Gabaldon T."/>
        </authorList>
    </citation>
    <scope>NUCLEOTIDE SEQUENCE [LARGE SCALE GENOMIC DNA]</scope>
    <source>
        <strain evidence="5 6">CBS 10753</strain>
    </source>
</reference>
<feature type="compositionally biased region" description="Polar residues" evidence="3">
    <location>
        <begin position="79"/>
        <end position="88"/>
    </location>
</feature>
<organism evidence="5 6">
    <name type="scientific">[Candida] subhashii</name>
    <dbReference type="NCBI Taxonomy" id="561895"/>
    <lineage>
        <taxon>Eukaryota</taxon>
        <taxon>Fungi</taxon>
        <taxon>Dikarya</taxon>
        <taxon>Ascomycota</taxon>
        <taxon>Saccharomycotina</taxon>
        <taxon>Pichiomycetes</taxon>
        <taxon>Debaryomycetaceae</taxon>
        <taxon>Spathaspora</taxon>
    </lineage>
</organism>
<evidence type="ECO:0000259" key="4">
    <source>
        <dbReference type="Pfam" id="PF07967"/>
    </source>
</evidence>
<dbReference type="PANTHER" id="PTHR15835:SF6">
    <property type="entry name" value="ZINC FINGER C3HC-TYPE PROTEIN 1"/>
    <property type="match status" value="1"/>
</dbReference>
<dbReference type="GeneID" id="73468384"/>
<evidence type="ECO:0000256" key="3">
    <source>
        <dbReference type="SAM" id="MobiDB-lite"/>
    </source>
</evidence>
<feature type="region of interest" description="Disordered" evidence="3">
    <location>
        <begin position="65"/>
        <end position="88"/>
    </location>
</feature>
<comment type="caution">
    <text evidence="5">The sequence shown here is derived from an EMBL/GenBank/DDBJ whole genome shotgun (WGS) entry which is preliminary data.</text>
</comment>
<evidence type="ECO:0000256" key="2">
    <source>
        <dbReference type="ARBA" id="ARBA00023242"/>
    </source>
</evidence>
<dbReference type="RefSeq" id="XP_049265122.1">
    <property type="nucleotide sequence ID" value="XM_049405250.1"/>
</dbReference>
<accession>A0A8J5QQR9</accession>
<evidence type="ECO:0000313" key="6">
    <source>
        <dbReference type="Proteomes" id="UP000694255"/>
    </source>
</evidence>
<comment type="subcellular location">
    <subcellularLocation>
        <location evidence="1">Nucleus</location>
    </subcellularLocation>
</comment>
<dbReference type="PANTHER" id="PTHR15835">
    <property type="entry name" value="NUCLEAR-INTERACTING PARTNER OF ALK"/>
    <property type="match status" value="1"/>
</dbReference>